<accession>A0A377UXL2</accession>
<dbReference type="AlphaFoldDB" id="A0A377UXL2"/>
<evidence type="ECO:0000313" key="1">
    <source>
        <dbReference type="EMBL" id="STT02737.1"/>
    </source>
</evidence>
<evidence type="ECO:0000313" key="2">
    <source>
        <dbReference type="Proteomes" id="UP000255518"/>
    </source>
</evidence>
<dbReference type="GO" id="GO:0019165">
    <property type="term" value="F:thiamine kinase activity"/>
    <property type="evidence" value="ECO:0007669"/>
    <property type="project" value="UniProtKB-EC"/>
</dbReference>
<organism evidence="1 2">
    <name type="scientific">Klebsiella pneumoniae</name>
    <dbReference type="NCBI Taxonomy" id="573"/>
    <lineage>
        <taxon>Bacteria</taxon>
        <taxon>Pseudomonadati</taxon>
        <taxon>Pseudomonadota</taxon>
        <taxon>Gammaproteobacteria</taxon>
        <taxon>Enterobacterales</taxon>
        <taxon>Enterobacteriaceae</taxon>
        <taxon>Klebsiella/Raoultella group</taxon>
        <taxon>Klebsiella</taxon>
        <taxon>Klebsiella pneumoniae complex</taxon>
    </lineage>
</organism>
<gene>
    <name evidence="1" type="primary">thiK_1</name>
    <name evidence="1" type="ORF">NCTC13443_03095</name>
</gene>
<reference evidence="1 2" key="1">
    <citation type="submission" date="2018-06" db="EMBL/GenBank/DDBJ databases">
        <authorList>
            <consortium name="Pathogen Informatics"/>
            <person name="Doyle S."/>
        </authorList>
    </citation>
    <scope>NUCLEOTIDE SEQUENCE [LARGE SCALE GENOMIC DNA]</scope>
    <source>
        <strain evidence="1 2">NCTC13443</strain>
    </source>
</reference>
<protein>
    <submittedName>
        <fullName evidence="1">Thiamine kinase</fullName>
        <ecNumber evidence="1">2.7.1.89</ecNumber>
    </submittedName>
</protein>
<name>A0A377UXL2_KLEPN</name>
<dbReference type="EC" id="2.7.1.89" evidence="1"/>
<proteinExistence type="predicted"/>
<sequence>MLFSNNKLTRDELLSRFFPHYHPVASLSQSGLSGGSVIISDGDRRHVLRQPHDPSAGTYYFRRQYHALRRLPARLAPTPLFYSPCWMVVEYLRRGGEKRVTGLPAAVRLIV</sequence>
<keyword evidence="1" id="KW-0808">Transferase</keyword>
<dbReference type="Proteomes" id="UP000255518">
    <property type="component" value="Unassembled WGS sequence"/>
</dbReference>
<dbReference type="EMBL" id="UGKT01000001">
    <property type="protein sequence ID" value="STT02737.1"/>
    <property type="molecule type" value="Genomic_DNA"/>
</dbReference>
<keyword evidence="1" id="KW-0418">Kinase</keyword>